<dbReference type="OrthoDB" id="8189109at2759"/>
<dbReference type="EMBL" id="CADEPI010000013">
    <property type="protein sequence ID" value="CAB3363876.1"/>
    <property type="molecule type" value="Genomic_DNA"/>
</dbReference>
<comment type="caution">
    <text evidence="2">The sequence shown here is derived from an EMBL/GenBank/DDBJ whole genome shotgun (WGS) entry which is preliminary data.</text>
</comment>
<keyword evidence="3" id="KW-1185">Reference proteome</keyword>
<evidence type="ECO:0000313" key="2">
    <source>
        <dbReference type="EMBL" id="CAB3363876.1"/>
    </source>
</evidence>
<name>A0A8S1BW35_9INSE</name>
<dbReference type="Proteomes" id="UP000494165">
    <property type="component" value="Unassembled WGS sequence"/>
</dbReference>
<sequence>MGVRMHQQCFLIAVFAALCFANKNETEVGFIKSKEVENLTIFDVYIIRPKKLSNLCGSQLANLALVNSGKNAALFEKTILACTKKRQQNEFLKSLQGSRELPEMVQVVLAHALSVWYPDHENQWKFEMFRKVLDIGSPVLAYLPRSFLFSMEMKQKQKFLFHLEGWTWPTSRSEEWAKKRASVKRLWVAMLHSADPTPLNQFDAQRLQFIDFILTGSTPNEMEKIKLKTAYLQNIILNLPLDPLQARAVFSSSFRNEFSAIPNEQFVQNILPKLTPTQIISLEQNSNREIVTNNSIIGKDVSWASAAQLAYLLVEKAKRDFGHLSVHTVSTLGKWIYAVPNSNLRGLARVIESLPRDEANSLLTSIDSYELDGRQARILASSLTLENALDLHDNLLLALPTARITEGGVLPQNTCAHLLSNLPAESALLYTIFNKVHHQIGQKWVMESMLDGEQGPERFALFISFADVRPIAWQLAELIKASKHDSGWPANFLQMVAHRIRANSTLADWTNYLMSNPKLMMGLTCDDLADLGPNYGVPILTVLGQHVQSTKQKYPENLKKCALLPMLSYLKYRTEILNGKNDNLLDTLYKAEIMSVGGIPFAQLHPLAIQKTKNWAPIVEAIGSLSVIELLEVFIAPGSNSRLLLSQIALLLEGDQKLALSTLDCVGNLFQFLPFTDAMQRNFAPRAIELWLEARDRRADTALCVSSTLRSSFWYRMIVSTYGSLSDWSAGTVAMLGGLLIAVPASKLTHINPVAIETVADQLDANLGYTPEFIKLCERYLGTEEAASFKIAVNSLLEFTLKASNELAAKVVTNVGKEKFRDENQERAHSNAASIIKPISFHPKEKRELNISAISQASRIFNHPMFKFARGKYGPNSSIQREVLQDKIKNKVFKEEKLYCGALKMAKYAATSIISKAHFEALDTSGEFHDCLPYLGTFDVSALIIRQVWDIIVNKNISVDVRDIGNLASQVSIETIRGSNLSDLDVVNSIGKHLQLWELLDETAQLVLEANDHNLTPLLAGNMGRLLCGRVVWDLMTSSTFLQVYPAFSNVVTSSSRCPPLQCLRQVIAFGARSDVFGVLADWDADLVYLMGGVMAGENFTHSRKETYIVKLKHFAVFSGLNAQQMEEMTAASLKGLHQKAVMCLCIDSLRSLKEKHLSHLSPIALEAIFSNRFLEISEKQRAIVKKLLVSSTARALLSSANKIAVELHGDEMRQSAGALKILNIKLLPFQFAALFVKFIFSMSSFF</sequence>
<organism evidence="2 3">
    <name type="scientific">Cloeon dipterum</name>
    <dbReference type="NCBI Taxonomy" id="197152"/>
    <lineage>
        <taxon>Eukaryota</taxon>
        <taxon>Metazoa</taxon>
        <taxon>Ecdysozoa</taxon>
        <taxon>Arthropoda</taxon>
        <taxon>Hexapoda</taxon>
        <taxon>Insecta</taxon>
        <taxon>Pterygota</taxon>
        <taxon>Palaeoptera</taxon>
        <taxon>Ephemeroptera</taxon>
        <taxon>Pisciforma</taxon>
        <taxon>Baetidae</taxon>
        <taxon>Cloeon</taxon>
    </lineage>
</organism>
<evidence type="ECO:0000256" key="1">
    <source>
        <dbReference type="SAM" id="SignalP"/>
    </source>
</evidence>
<dbReference type="AlphaFoldDB" id="A0A8S1BW35"/>
<feature type="chain" id="PRO_5035913660" evidence="1">
    <location>
        <begin position="22"/>
        <end position="1247"/>
    </location>
</feature>
<keyword evidence="1" id="KW-0732">Signal</keyword>
<accession>A0A8S1BW35</accession>
<proteinExistence type="predicted"/>
<evidence type="ECO:0000313" key="3">
    <source>
        <dbReference type="Proteomes" id="UP000494165"/>
    </source>
</evidence>
<gene>
    <name evidence="2" type="ORF">CLODIP_2_CD09907</name>
</gene>
<feature type="signal peptide" evidence="1">
    <location>
        <begin position="1"/>
        <end position="21"/>
    </location>
</feature>
<protein>
    <submittedName>
        <fullName evidence="2">Uncharacterized protein</fullName>
    </submittedName>
</protein>
<reference evidence="2 3" key="1">
    <citation type="submission" date="2020-04" db="EMBL/GenBank/DDBJ databases">
        <authorList>
            <person name="Alioto T."/>
            <person name="Alioto T."/>
            <person name="Gomez Garrido J."/>
        </authorList>
    </citation>
    <scope>NUCLEOTIDE SEQUENCE [LARGE SCALE GENOMIC DNA]</scope>
</reference>